<comment type="caution">
    <text evidence="13">The sequence shown here is derived from an EMBL/GenBank/DDBJ whole genome shotgun (WGS) entry which is preliminary data.</text>
</comment>
<dbReference type="SUPFAM" id="SSF52374">
    <property type="entry name" value="Nucleotidylyl transferase"/>
    <property type="match status" value="1"/>
</dbReference>
<dbReference type="CDD" id="cd02165">
    <property type="entry name" value="NMNAT"/>
    <property type="match status" value="1"/>
</dbReference>
<evidence type="ECO:0000259" key="12">
    <source>
        <dbReference type="Pfam" id="PF01467"/>
    </source>
</evidence>
<gene>
    <name evidence="11 13" type="primary">nadD</name>
    <name evidence="13" type="ORF">MU846_06205</name>
</gene>
<sequence length="220" mass="23677">MTLPALALFGGTFDPVHQAHLSGARAVADALGCPVRLLPNAVPPHRAQPLATGEQRLAMLQLACQGQPDLIPDDWELRQQGPSWSLNTLRHFRTEIGPYRPLVLVIGADSFATLHKWHRWQDYPALCHLAVLPRPGAGSPTLEVAGAFHENTPQGLLAAPAGRRLMLSEPWLDLSATGVRQDLARQGTSTALPAPVGAYIRTHRLYNVPPGSPLTDSGTA</sequence>
<evidence type="ECO:0000313" key="13">
    <source>
        <dbReference type="EMBL" id="MCK0537300.1"/>
    </source>
</evidence>
<evidence type="ECO:0000256" key="3">
    <source>
        <dbReference type="ARBA" id="ARBA00009014"/>
    </source>
</evidence>
<comment type="function">
    <text evidence="1 11">Catalyzes the reversible adenylation of nicotinate mononucleotide (NaMN) to nicotinic acid adenine dinucleotide (NaAD).</text>
</comment>
<dbReference type="InterPro" id="IPR004821">
    <property type="entry name" value="Cyt_trans-like"/>
</dbReference>
<evidence type="ECO:0000256" key="8">
    <source>
        <dbReference type="ARBA" id="ARBA00022840"/>
    </source>
</evidence>
<evidence type="ECO:0000256" key="1">
    <source>
        <dbReference type="ARBA" id="ARBA00002324"/>
    </source>
</evidence>
<evidence type="ECO:0000256" key="11">
    <source>
        <dbReference type="HAMAP-Rule" id="MF_00244"/>
    </source>
</evidence>
<protein>
    <recommendedName>
        <fullName evidence="11">Probable nicotinate-nucleotide adenylyltransferase</fullName>
        <ecNumber evidence="11">2.7.7.18</ecNumber>
    </recommendedName>
    <alternativeName>
        <fullName evidence="11">Deamido-NAD(+) diphosphorylase</fullName>
    </alternativeName>
    <alternativeName>
        <fullName evidence="11">Deamido-NAD(+) pyrophosphorylase</fullName>
    </alternativeName>
    <alternativeName>
        <fullName evidence="11">Nicotinate mononucleotide adenylyltransferase</fullName>
        <shortName evidence="11">NaMN adenylyltransferase</shortName>
    </alternativeName>
</protein>
<evidence type="ECO:0000256" key="7">
    <source>
        <dbReference type="ARBA" id="ARBA00022741"/>
    </source>
</evidence>
<dbReference type="NCBIfam" id="TIGR00482">
    <property type="entry name" value="nicotinate (nicotinamide) nucleotide adenylyltransferase"/>
    <property type="match status" value="1"/>
</dbReference>
<feature type="domain" description="Cytidyltransferase-like" evidence="12">
    <location>
        <begin position="8"/>
        <end position="181"/>
    </location>
</feature>
<evidence type="ECO:0000256" key="9">
    <source>
        <dbReference type="ARBA" id="ARBA00023027"/>
    </source>
</evidence>
<keyword evidence="14" id="KW-1185">Reference proteome</keyword>
<dbReference type="RefSeq" id="WP_246950406.1">
    <property type="nucleotide sequence ID" value="NZ_JALKII010000003.1"/>
</dbReference>
<comment type="pathway">
    <text evidence="2 11">Cofactor biosynthesis; NAD(+) biosynthesis; deamido-NAD(+) from nicotinate D-ribonucleotide: step 1/1.</text>
</comment>
<dbReference type="GO" id="GO:0004515">
    <property type="term" value="F:nicotinate-nucleotide adenylyltransferase activity"/>
    <property type="evidence" value="ECO:0007669"/>
    <property type="project" value="UniProtKB-EC"/>
</dbReference>
<dbReference type="Gene3D" id="3.40.50.620">
    <property type="entry name" value="HUPs"/>
    <property type="match status" value="1"/>
</dbReference>
<dbReference type="EMBL" id="JALKII010000003">
    <property type="protein sequence ID" value="MCK0537300.1"/>
    <property type="molecule type" value="Genomic_DNA"/>
</dbReference>
<comment type="catalytic activity">
    <reaction evidence="10 11">
        <text>nicotinate beta-D-ribonucleotide + ATP + H(+) = deamido-NAD(+) + diphosphate</text>
        <dbReference type="Rhea" id="RHEA:22860"/>
        <dbReference type="ChEBI" id="CHEBI:15378"/>
        <dbReference type="ChEBI" id="CHEBI:30616"/>
        <dbReference type="ChEBI" id="CHEBI:33019"/>
        <dbReference type="ChEBI" id="CHEBI:57502"/>
        <dbReference type="ChEBI" id="CHEBI:58437"/>
        <dbReference type="EC" id="2.7.7.18"/>
    </reaction>
</comment>
<comment type="similarity">
    <text evidence="3 11">Belongs to the NadD family.</text>
</comment>
<dbReference type="NCBIfam" id="NF000839">
    <property type="entry name" value="PRK00071.1-1"/>
    <property type="match status" value="1"/>
</dbReference>
<name>A0ABT0E6A1_9GAMM</name>
<keyword evidence="7 11" id="KW-0547">Nucleotide-binding</keyword>
<dbReference type="PANTHER" id="PTHR39321">
    <property type="entry name" value="NICOTINATE-NUCLEOTIDE ADENYLYLTRANSFERASE-RELATED"/>
    <property type="match status" value="1"/>
</dbReference>
<organism evidence="13 14">
    <name type="scientific">Alcanivorax quisquiliarum</name>
    <dbReference type="NCBI Taxonomy" id="2933565"/>
    <lineage>
        <taxon>Bacteria</taxon>
        <taxon>Pseudomonadati</taxon>
        <taxon>Pseudomonadota</taxon>
        <taxon>Gammaproteobacteria</taxon>
        <taxon>Oceanospirillales</taxon>
        <taxon>Alcanivoracaceae</taxon>
        <taxon>Alcanivorax</taxon>
    </lineage>
</organism>
<keyword evidence="6 11" id="KW-0548">Nucleotidyltransferase</keyword>
<dbReference type="EC" id="2.7.7.18" evidence="11"/>
<keyword evidence="9 11" id="KW-0520">NAD</keyword>
<evidence type="ECO:0000256" key="6">
    <source>
        <dbReference type="ARBA" id="ARBA00022695"/>
    </source>
</evidence>
<dbReference type="Proteomes" id="UP001165524">
    <property type="component" value="Unassembled WGS sequence"/>
</dbReference>
<dbReference type="NCBIfam" id="TIGR00125">
    <property type="entry name" value="cyt_tran_rel"/>
    <property type="match status" value="1"/>
</dbReference>
<evidence type="ECO:0000313" key="14">
    <source>
        <dbReference type="Proteomes" id="UP001165524"/>
    </source>
</evidence>
<dbReference type="InterPro" id="IPR014729">
    <property type="entry name" value="Rossmann-like_a/b/a_fold"/>
</dbReference>
<keyword evidence="5 11" id="KW-0808">Transferase</keyword>
<evidence type="ECO:0000256" key="2">
    <source>
        <dbReference type="ARBA" id="ARBA00005019"/>
    </source>
</evidence>
<evidence type="ECO:0000256" key="5">
    <source>
        <dbReference type="ARBA" id="ARBA00022679"/>
    </source>
</evidence>
<accession>A0ABT0E6A1</accession>
<proteinExistence type="inferred from homology"/>
<dbReference type="InterPro" id="IPR005248">
    <property type="entry name" value="NadD/NMNAT"/>
</dbReference>
<dbReference type="HAMAP" id="MF_00244">
    <property type="entry name" value="NaMN_adenylyltr"/>
    <property type="match status" value="1"/>
</dbReference>
<evidence type="ECO:0000256" key="4">
    <source>
        <dbReference type="ARBA" id="ARBA00022642"/>
    </source>
</evidence>
<dbReference type="Pfam" id="PF01467">
    <property type="entry name" value="CTP_transf_like"/>
    <property type="match status" value="1"/>
</dbReference>
<keyword evidence="4 11" id="KW-0662">Pyridine nucleotide biosynthesis</keyword>
<dbReference type="PANTHER" id="PTHR39321:SF3">
    <property type="entry name" value="PHOSPHOPANTETHEINE ADENYLYLTRANSFERASE"/>
    <property type="match status" value="1"/>
</dbReference>
<evidence type="ECO:0000256" key="10">
    <source>
        <dbReference type="ARBA" id="ARBA00048721"/>
    </source>
</evidence>
<reference evidence="13" key="1">
    <citation type="submission" date="2022-04" db="EMBL/GenBank/DDBJ databases">
        <title>Alcanivorax sp. CY1518 draft genome sequence.</title>
        <authorList>
            <person name="Zhao G."/>
            <person name="An M."/>
        </authorList>
    </citation>
    <scope>NUCLEOTIDE SEQUENCE</scope>
    <source>
        <strain evidence="13">CY1518</strain>
    </source>
</reference>
<keyword evidence="8 11" id="KW-0067">ATP-binding</keyword>